<keyword evidence="2" id="KW-1185">Reference proteome</keyword>
<reference evidence="1" key="2">
    <citation type="submission" date="2025-08" db="UniProtKB">
        <authorList>
            <consortium name="Ensembl"/>
        </authorList>
    </citation>
    <scope>IDENTIFICATION</scope>
</reference>
<accession>A0A9L0J4F5</accession>
<name>A0A9L0J4F5_EQUAS</name>
<protein>
    <recommendedName>
        <fullName evidence="3">Secreted protein</fullName>
    </recommendedName>
</protein>
<proteinExistence type="predicted"/>
<evidence type="ECO:0008006" key="3">
    <source>
        <dbReference type="Google" id="ProtNLM"/>
    </source>
</evidence>
<dbReference type="Ensembl" id="ENSEAST00005058431.1">
    <property type="protein sequence ID" value="ENSEASP00005048029.1"/>
    <property type="gene ID" value="ENSEASG00005023580.1"/>
</dbReference>
<evidence type="ECO:0000313" key="1">
    <source>
        <dbReference type="Ensembl" id="ENSEASP00005048029.1"/>
    </source>
</evidence>
<sequence>MCVAGHCKMKVCAAASLSGFLPHLLFHHPLFPLTLKVPLFLFPHWHLSYFSPLWSLRRAQASFVACVPHPPTSRACPVFFWQHTAFQN</sequence>
<evidence type="ECO:0000313" key="2">
    <source>
        <dbReference type="Proteomes" id="UP000694387"/>
    </source>
</evidence>
<dbReference type="Proteomes" id="UP000694387">
    <property type="component" value="Chromosome 15"/>
</dbReference>
<organism evidence="1 2">
    <name type="scientific">Equus asinus</name>
    <name type="common">Donkey</name>
    <name type="synonym">Equus africanus asinus</name>
    <dbReference type="NCBI Taxonomy" id="9793"/>
    <lineage>
        <taxon>Eukaryota</taxon>
        <taxon>Metazoa</taxon>
        <taxon>Chordata</taxon>
        <taxon>Craniata</taxon>
        <taxon>Vertebrata</taxon>
        <taxon>Euteleostomi</taxon>
        <taxon>Mammalia</taxon>
        <taxon>Eutheria</taxon>
        <taxon>Laurasiatheria</taxon>
        <taxon>Perissodactyla</taxon>
        <taxon>Equidae</taxon>
        <taxon>Equus</taxon>
    </lineage>
</organism>
<reference evidence="1 2" key="1">
    <citation type="journal article" date="2020" name="Nat. Commun.">
        <title>Donkey genomes provide new insights into domestication and selection for coat color.</title>
        <authorList>
            <person name="Wang"/>
            <person name="C."/>
            <person name="Li"/>
            <person name="H."/>
            <person name="Guo"/>
            <person name="Y."/>
            <person name="Huang"/>
            <person name="J."/>
            <person name="Sun"/>
            <person name="Y."/>
            <person name="Min"/>
            <person name="J."/>
            <person name="Wang"/>
            <person name="J."/>
            <person name="Fang"/>
            <person name="X."/>
            <person name="Zhao"/>
            <person name="Z."/>
            <person name="Wang"/>
            <person name="S."/>
            <person name="Zhang"/>
            <person name="Y."/>
            <person name="Liu"/>
            <person name="Q."/>
            <person name="Jiang"/>
            <person name="Q."/>
            <person name="Wang"/>
            <person name="X."/>
            <person name="Guo"/>
            <person name="Y."/>
            <person name="Yang"/>
            <person name="C."/>
            <person name="Wang"/>
            <person name="Y."/>
            <person name="Tian"/>
            <person name="F."/>
            <person name="Zhuang"/>
            <person name="G."/>
            <person name="Fan"/>
            <person name="Y."/>
            <person name="Gao"/>
            <person name="Q."/>
            <person name="Li"/>
            <person name="Y."/>
            <person name="Ju"/>
            <person name="Z."/>
            <person name="Li"/>
            <person name="J."/>
            <person name="Li"/>
            <person name="R."/>
            <person name="Hou"/>
            <person name="M."/>
            <person name="Yang"/>
            <person name="G."/>
            <person name="Liu"/>
            <person name="G."/>
            <person name="Liu"/>
            <person name="W."/>
            <person name="Guo"/>
            <person name="J."/>
            <person name="Pan"/>
            <person name="S."/>
            <person name="Fan"/>
            <person name="G."/>
            <person name="Zhang"/>
            <person name="W."/>
            <person name="Zhang"/>
            <person name="R."/>
            <person name="Yu"/>
            <person name="J."/>
            <person name="Zhang"/>
            <person name="X."/>
            <person name="Yin"/>
            <person name="Q."/>
            <person name="Ji"/>
            <person name="C."/>
            <person name="Jin"/>
            <person name="Y."/>
            <person name="Yue"/>
            <person name="G."/>
            <person name="Liu"/>
            <person name="M."/>
            <person name="Xu"/>
            <person name="J."/>
            <person name="Liu"/>
            <person name="S."/>
            <person name="Jordana"/>
            <person name="J."/>
            <person name="Noce"/>
            <person name="A."/>
            <person name="Amills"/>
            <person name="M."/>
            <person name="Wu"/>
            <person name="D.D."/>
            <person name="Li"/>
            <person name="S."/>
            <person name="Zhou"/>
            <person name="X. and Zhong"/>
            <person name="J."/>
        </authorList>
    </citation>
    <scope>NUCLEOTIDE SEQUENCE [LARGE SCALE GENOMIC DNA]</scope>
</reference>
<reference evidence="1" key="3">
    <citation type="submission" date="2025-09" db="UniProtKB">
        <authorList>
            <consortium name="Ensembl"/>
        </authorList>
    </citation>
    <scope>IDENTIFICATION</scope>
</reference>
<dbReference type="AlphaFoldDB" id="A0A9L0J4F5"/>